<dbReference type="Gene3D" id="1.10.4080.10">
    <property type="entry name" value="ADP-ribosylation/Crystallin J1"/>
    <property type="match status" value="1"/>
</dbReference>
<gene>
    <name evidence="1" type="ORF">LCGC14_3113170</name>
</gene>
<organism evidence="1">
    <name type="scientific">marine sediment metagenome</name>
    <dbReference type="NCBI Taxonomy" id="412755"/>
    <lineage>
        <taxon>unclassified sequences</taxon>
        <taxon>metagenomes</taxon>
        <taxon>ecological metagenomes</taxon>
    </lineage>
</organism>
<accession>A0A0F8W4G7</accession>
<dbReference type="InterPro" id="IPR036705">
    <property type="entry name" value="Ribosyl_crysJ1_sf"/>
</dbReference>
<protein>
    <recommendedName>
        <fullName evidence="2">ADP-ribosylglycohydrolase</fullName>
    </recommendedName>
</protein>
<dbReference type="PANTHER" id="PTHR16222:SF12">
    <property type="entry name" value="ADP-RIBOSYLGLYCOHYDROLASE-RELATED"/>
    <property type="match status" value="1"/>
</dbReference>
<comment type="caution">
    <text evidence="1">The sequence shown here is derived from an EMBL/GenBank/DDBJ whole genome shotgun (WGS) entry which is preliminary data.</text>
</comment>
<dbReference type="SUPFAM" id="SSF101478">
    <property type="entry name" value="ADP-ribosylglycohydrolase"/>
    <property type="match status" value="1"/>
</dbReference>
<feature type="non-terminal residue" evidence="1">
    <location>
        <position position="1"/>
    </location>
</feature>
<dbReference type="AlphaFoldDB" id="A0A0F8W4G7"/>
<evidence type="ECO:0008006" key="2">
    <source>
        <dbReference type="Google" id="ProtNLM"/>
    </source>
</evidence>
<reference evidence="1" key="1">
    <citation type="journal article" date="2015" name="Nature">
        <title>Complex archaea that bridge the gap between prokaryotes and eukaryotes.</title>
        <authorList>
            <person name="Spang A."/>
            <person name="Saw J.H."/>
            <person name="Jorgensen S.L."/>
            <person name="Zaremba-Niedzwiedzka K."/>
            <person name="Martijn J."/>
            <person name="Lind A.E."/>
            <person name="van Eijk R."/>
            <person name="Schleper C."/>
            <person name="Guy L."/>
            <person name="Ettema T.J."/>
        </authorList>
    </citation>
    <scope>NUCLEOTIDE SEQUENCE</scope>
</reference>
<dbReference type="InterPro" id="IPR005502">
    <property type="entry name" value="Ribosyl_crysJ1"/>
</dbReference>
<sequence>ALGMPVEGYSSFDIKRTVGEVRDMLPGRRCKAGSYTDDTQMMIGLAEALLEKPGELDHDTLAEKFALNFEEDRGYGGNVWNILNAIRSGASWRRALDTFRLPGGSYANGAAMRAAPVPLACYPDEDKTERLAVRQAAVTGHTHEIAQFGARLQAVSIIRLIKKGASGEPVIGKKFVDEFLDEDISDYDRKLSWIGANLSAEPEEVINVIGVSGVASESVPAALWSFLSAWEDPEEALIRAVNLGGDTDTIGALAGSLTGAYHGINAFPRRWRDALENTAKGRDYVISLADRLCDIALT</sequence>
<dbReference type="Pfam" id="PF03747">
    <property type="entry name" value="ADP_ribosyl_GH"/>
    <property type="match status" value="1"/>
</dbReference>
<evidence type="ECO:0000313" key="1">
    <source>
        <dbReference type="EMBL" id="KKK51617.1"/>
    </source>
</evidence>
<dbReference type="EMBL" id="LAZR01067421">
    <property type="protein sequence ID" value="KKK51617.1"/>
    <property type="molecule type" value="Genomic_DNA"/>
</dbReference>
<proteinExistence type="predicted"/>
<dbReference type="PANTHER" id="PTHR16222">
    <property type="entry name" value="ADP-RIBOSYLGLYCOHYDROLASE"/>
    <property type="match status" value="1"/>
</dbReference>
<dbReference type="InterPro" id="IPR050792">
    <property type="entry name" value="ADP-ribosylglycohydrolase"/>
</dbReference>
<name>A0A0F8W4G7_9ZZZZ</name>